<gene>
    <name evidence="8" type="ORF">NQV15_05635</name>
</gene>
<dbReference type="EMBL" id="CP102173">
    <property type="protein sequence ID" value="UUP14791.1"/>
    <property type="molecule type" value="Genomic_DNA"/>
</dbReference>
<dbReference type="Pfam" id="PF06305">
    <property type="entry name" value="LapA_dom"/>
    <property type="match status" value="1"/>
</dbReference>
<protein>
    <submittedName>
        <fullName evidence="8">Lipopolysaccharide assembly protein LapA domain-containing protein</fullName>
    </submittedName>
</protein>
<keyword evidence="1" id="KW-1003">Cell membrane</keyword>
<feature type="domain" description="Lipopolysaccharide assembly protein A" evidence="7">
    <location>
        <begin position="72"/>
        <end position="125"/>
    </location>
</feature>
<feature type="transmembrane region" description="Helical" evidence="6">
    <location>
        <begin position="52"/>
        <end position="71"/>
    </location>
</feature>
<evidence type="ECO:0000256" key="4">
    <source>
        <dbReference type="ARBA" id="ARBA00023136"/>
    </source>
</evidence>
<dbReference type="InterPro" id="IPR010445">
    <property type="entry name" value="LapA_dom"/>
</dbReference>
<feature type="compositionally biased region" description="Basic and acidic residues" evidence="5">
    <location>
        <begin position="30"/>
        <end position="41"/>
    </location>
</feature>
<feature type="transmembrane region" description="Helical" evidence="6">
    <location>
        <begin position="91"/>
        <end position="111"/>
    </location>
</feature>
<name>A0ABY5MCA2_9ACTN</name>
<reference evidence="8 9" key="1">
    <citation type="submission" date="2022-08" db="EMBL/GenBank/DDBJ databases">
        <title>novel species in genus Aeromicrobium.</title>
        <authorList>
            <person name="Ye L."/>
        </authorList>
    </citation>
    <scope>NUCLEOTIDE SEQUENCE [LARGE SCALE GENOMIC DNA]</scope>
    <source>
        <strain evidence="9">zg-Y1379</strain>
    </source>
</reference>
<evidence type="ECO:0000256" key="2">
    <source>
        <dbReference type="ARBA" id="ARBA00022692"/>
    </source>
</evidence>
<sequence>MTNPVPPEDSPLERPRDVAEPTAPPEPSAPDERRTAGLDRKGRVKRTRASELWIGLITAAVLAVLFLVFIAQNSNKVTIQFLGWEGQVSLAVALLLSAVIGALVVAVPGVVRIVQLRTALRHNAKR</sequence>
<evidence type="ECO:0000259" key="7">
    <source>
        <dbReference type="Pfam" id="PF06305"/>
    </source>
</evidence>
<evidence type="ECO:0000313" key="8">
    <source>
        <dbReference type="EMBL" id="UUP14791.1"/>
    </source>
</evidence>
<evidence type="ECO:0000256" key="6">
    <source>
        <dbReference type="SAM" id="Phobius"/>
    </source>
</evidence>
<accession>A0ABY5MCA2</accession>
<dbReference type="RefSeq" id="WP_232398662.1">
    <property type="nucleotide sequence ID" value="NZ_CP102173.1"/>
</dbReference>
<evidence type="ECO:0000256" key="5">
    <source>
        <dbReference type="SAM" id="MobiDB-lite"/>
    </source>
</evidence>
<dbReference type="Proteomes" id="UP001316184">
    <property type="component" value="Chromosome"/>
</dbReference>
<evidence type="ECO:0000256" key="3">
    <source>
        <dbReference type="ARBA" id="ARBA00022989"/>
    </source>
</evidence>
<organism evidence="8 9">
    <name type="scientific">Aeromicrobium wangtongii</name>
    <dbReference type="NCBI Taxonomy" id="2969247"/>
    <lineage>
        <taxon>Bacteria</taxon>
        <taxon>Bacillati</taxon>
        <taxon>Actinomycetota</taxon>
        <taxon>Actinomycetes</taxon>
        <taxon>Propionibacteriales</taxon>
        <taxon>Nocardioidaceae</taxon>
        <taxon>Aeromicrobium</taxon>
    </lineage>
</organism>
<keyword evidence="3 6" id="KW-1133">Transmembrane helix</keyword>
<keyword evidence="4 6" id="KW-0472">Membrane</keyword>
<evidence type="ECO:0000313" key="9">
    <source>
        <dbReference type="Proteomes" id="UP001316184"/>
    </source>
</evidence>
<evidence type="ECO:0000256" key="1">
    <source>
        <dbReference type="ARBA" id="ARBA00022475"/>
    </source>
</evidence>
<proteinExistence type="predicted"/>
<feature type="region of interest" description="Disordered" evidence="5">
    <location>
        <begin position="1"/>
        <end position="46"/>
    </location>
</feature>
<keyword evidence="2 6" id="KW-0812">Transmembrane</keyword>
<keyword evidence="9" id="KW-1185">Reference proteome</keyword>